<keyword evidence="4" id="KW-0807">Transducer</keyword>
<dbReference type="InterPro" id="IPR001632">
    <property type="entry name" value="WD40_G-protein_beta-like"/>
</dbReference>
<evidence type="ECO:0000313" key="7">
    <source>
        <dbReference type="Proteomes" id="UP000677054"/>
    </source>
</evidence>
<dbReference type="EMBL" id="LR901174">
    <property type="protein sequence ID" value="CAD7247984.1"/>
    <property type="molecule type" value="Genomic_DNA"/>
</dbReference>
<keyword evidence="7" id="KW-1185">Reference proteome</keyword>
<dbReference type="PROSITE" id="PS50294">
    <property type="entry name" value="WD_REPEATS_REGION"/>
    <property type="match status" value="4"/>
</dbReference>
<dbReference type="InterPro" id="IPR001680">
    <property type="entry name" value="WD40_rpt"/>
</dbReference>
<feature type="repeat" description="WD" evidence="5">
    <location>
        <begin position="240"/>
        <end position="272"/>
    </location>
</feature>
<proteinExistence type="inferred from homology"/>
<feature type="repeat" description="WD" evidence="5">
    <location>
        <begin position="21"/>
        <end position="62"/>
    </location>
</feature>
<dbReference type="InterPro" id="IPR019775">
    <property type="entry name" value="WD40_repeat_CS"/>
</dbReference>
<protein>
    <submittedName>
        <fullName evidence="6">Uncharacterized protein</fullName>
    </submittedName>
</protein>
<dbReference type="PRINTS" id="PR00319">
    <property type="entry name" value="GPROTEINB"/>
</dbReference>
<dbReference type="EMBL" id="CAJPEV010001657">
    <property type="protein sequence ID" value="CAG0893742.1"/>
    <property type="molecule type" value="Genomic_DNA"/>
</dbReference>
<reference evidence="6" key="1">
    <citation type="submission" date="2020-11" db="EMBL/GenBank/DDBJ databases">
        <authorList>
            <person name="Tran Van P."/>
        </authorList>
    </citation>
    <scope>NUCLEOTIDE SEQUENCE</scope>
</reference>
<keyword evidence="3" id="KW-0677">Repeat</keyword>
<dbReference type="AlphaFoldDB" id="A0A7R8XIT4"/>
<accession>A0A7R8XIT4</accession>
<gene>
    <name evidence="6" type="ORF">DSTB1V02_LOCUS7807</name>
</gene>
<feature type="repeat" description="WD" evidence="5">
    <location>
        <begin position="152"/>
        <end position="187"/>
    </location>
</feature>
<evidence type="ECO:0000256" key="5">
    <source>
        <dbReference type="PROSITE-ProRule" id="PRU00221"/>
    </source>
</evidence>
<comment type="similarity">
    <text evidence="1">Belongs to the WD repeat G protein beta family.</text>
</comment>
<dbReference type="PRINTS" id="PR00320">
    <property type="entry name" value="GPROTEINBRPT"/>
</dbReference>
<dbReference type="InterPro" id="IPR016346">
    <property type="entry name" value="G-protein_beta_1-5"/>
</dbReference>
<dbReference type="PIRSF" id="PIRSF002394">
    <property type="entry name" value="GN-bd_beta"/>
    <property type="match status" value="1"/>
</dbReference>
<evidence type="ECO:0000313" key="6">
    <source>
        <dbReference type="EMBL" id="CAD7247984.1"/>
    </source>
</evidence>
<dbReference type="PANTHER" id="PTHR19850">
    <property type="entry name" value="GUANINE NUCLEOTIDE-BINDING PROTEIN BETA G PROTEIN BETA"/>
    <property type="match status" value="1"/>
</dbReference>
<dbReference type="InterPro" id="IPR020472">
    <property type="entry name" value="WD40_PAC1"/>
</dbReference>
<feature type="repeat" description="WD" evidence="5">
    <location>
        <begin position="196"/>
        <end position="237"/>
    </location>
</feature>
<dbReference type="PROSITE" id="PS50082">
    <property type="entry name" value="WD_REPEATS_2"/>
    <property type="match status" value="6"/>
</dbReference>
<dbReference type="SMART" id="SM00320">
    <property type="entry name" value="WD40"/>
    <property type="match status" value="7"/>
</dbReference>
<name>A0A7R8XIT4_9CRUS</name>
<feature type="repeat" description="WD" evidence="5">
    <location>
        <begin position="282"/>
        <end position="314"/>
    </location>
</feature>
<dbReference type="CDD" id="cd00200">
    <property type="entry name" value="WD40"/>
    <property type="match status" value="1"/>
</dbReference>
<dbReference type="PROSITE" id="PS00678">
    <property type="entry name" value="WD_REPEATS_1"/>
    <property type="match status" value="2"/>
</dbReference>
<evidence type="ECO:0000256" key="4">
    <source>
        <dbReference type="ARBA" id="ARBA00023224"/>
    </source>
</evidence>
<dbReference type="InterPro" id="IPR015943">
    <property type="entry name" value="WD40/YVTN_repeat-like_dom_sf"/>
</dbReference>
<evidence type="ECO:0000256" key="3">
    <source>
        <dbReference type="ARBA" id="ARBA00022737"/>
    </source>
</evidence>
<dbReference type="InterPro" id="IPR036322">
    <property type="entry name" value="WD40_repeat_dom_sf"/>
</dbReference>
<dbReference type="Proteomes" id="UP000677054">
    <property type="component" value="Unassembled WGS sequence"/>
</dbReference>
<keyword evidence="2 5" id="KW-0853">WD repeat</keyword>
<dbReference type="Gene3D" id="2.130.10.10">
    <property type="entry name" value="YVTN repeat-like/Quinoprotein amine dehydrogenase"/>
    <property type="match status" value="1"/>
</dbReference>
<feature type="repeat" description="WD" evidence="5">
    <location>
        <begin position="111"/>
        <end position="151"/>
    </location>
</feature>
<dbReference type="OrthoDB" id="10255630at2759"/>
<sequence length="314" mass="34091">MPLCESVLDVTRPRIFTRKHLKGHINKVNDLHFSGDSRHAVSCSLDGKLIIWDVWTGNKTQVVPLKSSWVMSVAFSSSGNLVGSGGMDNQCTIHDLSDRDGSGSAKVVREITGFDGFLSCVRFLQDTQVITGSADTNISTWDVRTGEKAGEHRGHTGDVVGLSLSPDGRTFITGSVDKTARLWDLRSSGNPPIQTFLGHESDVNAVFYHPSGYSFVTASEDKTCRLFDIRSDQEVEKFGAPTPNSTFSSVVLSASGRLLLAGSDDSSIHMWDTLKSIHVGNLVGHENRITSLSIAENGYAMVSGSWDTIVRVWG</sequence>
<dbReference type="GO" id="GO:0007165">
    <property type="term" value="P:signal transduction"/>
    <property type="evidence" value="ECO:0007669"/>
    <property type="project" value="UniProtKB-KW"/>
</dbReference>
<organism evidence="6">
    <name type="scientific">Darwinula stevensoni</name>
    <dbReference type="NCBI Taxonomy" id="69355"/>
    <lineage>
        <taxon>Eukaryota</taxon>
        <taxon>Metazoa</taxon>
        <taxon>Ecdysozoa</taxon>
        <taxon>Arthropoda</taxon>
        <taxon>Crustacea</taxon>
        <taxon>Oligostraca</taxon>
        <taxon>Ostracoda</taxon>
        <taxon>Podocopa</taxon>
        <taxon>Podocopida</taxon>
        <taxon>Darwinulocopina</taxon>
        <taxon>Darwinuloidea</taxon>
        <taxon>Darwinulidae</taxon>
        <taxon>Darwinula</taxon>
    </lineage>
</organism>
<evidence type="ECO:0000256" key="2">
    <source>
        <dbReference type="ARBA" id="ARBA00022574"/>
    </source>
</evidence>
<dbReference type="Pfam" id="PF25391">
    <property type="entry name" value="WD40_Gbeta"/>
    <property type="match status" value="1"/>
</dbReference>
<evidence type="ECO:0000256" key="1">
    <source>
        <dbReference type="ARBA" id="ARBA00009768"/>
    </source>
</evidence>
<dbReference type="SUPFAM" id="SSF50978">
    <property type="entry name" value="WD40 repeat-like"/>
    <property type="match status" value="1"/>
</dbReference>